<dbReference type="AlphaFoldDB" id="A0AAD9GTA3"/>
<evidence type="ECO:0000256" key="3">
    <source>
        <dbReference type="ARBA" id="ARBA00022525"/>
    </source>
</evidence>
<feature type="signal peptide" evidence="5">
    <location>
        <begin position="1"/>
        <end position="18"/>
    </location>
</feature>
<organism evidence="6 7">
    <name type="scientific">Phytophthora citrophthora</name>
    <dbReference type="NCBI Taxonomy" id="4793"/>
    <lineage>
        <taxon>Eukaryota</taxon>
        <taxon>Sar</taxon>
        <taxon>Stramenopiles</taxon>
        <taxon>Oomycota</taxon>
        <taxon>Peronosporomycetes</taxon>
        <taxon>Peronosporales</taxon>
        <taxon>Peronosporaceae</taxon>
        <taxon>Phytophthora</taxon>
    </lineage>
</organism>
<reference evidence="6" key="1">
    <citation type="submission" date="2023-08" db="EMBL/GenBank/DDBJ databases">
        <title>Reference Genome Resource for the Citrus Pathogen Phytophthora citrophthora.</title>
        <authorList>
            <person name="Moller H."/>
            <person name="Coetzee B."/>
            <person name="Rose L.J."/>
            <person name="Van Niekerk J.M."/>
        </authorList>
    </citation>
    <scope>NUCLEOTIDE SEQUENCE</scope>
    <source>
        <strain evidence="6">STE-U-9442</strain>
    </source>
</reference>
<keyword evidence="7" id="KW-1185">Reference proteome</keyword>
<comment type="caution">
    <text evidence="6">The sequence shown here is derived from an EMBL/GenBank/DDBJ whole genome shotgun (WGS) entry which is preliminary data.</text>
</comment>
<dbReference type="Proteomes" id="UP001259832">
    <property type="component" value="Unassembled WGS sequence"/>
</dbReference>
<comment type="subcellular location">
    <subcellularLocation>
        <location evidence="1 5">Secreted</location>
    </subcellularLocation>
</comment>
<dbReference type="Pfam" id="PF16810">
    <property type="entry name" value="RXLR"/>
    <property type="match status" value="1"/>
</dbReference>
<gene>
    <name evidence="6" type="ORF">P3T76_005169</name>
</gene>
<feature type="chain" id="PRO_5044994559" description="RxLR effector protein" evidence="5">
    <location>
        <begin position="19"/>
        <end position="256"/>
    </location>
</feature>
<proteinExistence type="inferred from homology"/>
<evidence type="ECO:0000256" key="4">
    <source>
        <dbReference type="ARBA" id="ARBA00022729"/>
    </source>
</evidence>
<sequence length="256" mass="29675">MRLFILLLLVVVLVTTNALTTTTESTQSTGATNSRRSLRLTTKNNVDAVKEDMTDTEMRAPGGGGLSSLKSKISDKIPLKVKLAWWQEVVGKSPEYVKKKLGANHPLYLKYKHRHEGLKMFDLASTSYSTYKVWKEQGLDSMITLQPGMKFDDIAAQIKKLEGTEPFRVYKRYANAFDGHRIETFYRPNLRDTYFIDEKASTAEKFVRAHIWAESNRYDEYVREFLGLFYAKRSTLSKDPYYQYFLETRKKLHPKL</sequence>
<keyword evidence="4 5" id="KW-0732">Signal</keyword>
<evidence type="ECO:0000256" key="2">
    <source>
        <dbReference type="ARBA" id="ARBA00010400"/>
    </source>
</evidence>
<comment type="similarity">
    <text evidence="2 5">Belongs to the RxLR effector family.</text>
</comment>
<comment type="function">
    <text evidence="5">Effector that suppresses plant defense responses during pathogen infection.</text>
</comment>
<keyword evidence="3 5" id="KW-0964">Secreted</keyword>
<comment type="domain">
    <text evidence="5">The RxLR-dEER motif acts to carry the protein into the host cell cytoplasm through binding to cell surface phosphatidylinositol-3-phosphate.</text>
</comment>
<name>A0AAD9GTA3_9STRA</name>
<protein>
    <recommendedName>
        <fullName evidence="5">RxLR effector protein</fullName>
    </recommendedName>
</protein>
<evidence type="ECO:0000256" key="5">
    <source>
        <dbReference type="RuleBase" id="RU367124"/>
    </source>
</evidence>
<accession>A0AAD9GTA3</accession>
<dbReference type="InterPro" id="IPR031825">
    <property type="entry name" value="RXLR"/>
</dbReference>
<dbReference type="EMBL" id="JASMQC010000007">
    <property type="protein sequence ID" value="KAK1943773.1"/>
    <property type="molecule type" value="Genomic_DNA"/>
</dbReference>
<evidence type="ECO:0000313" key="6">
    <source>
        <dbReference type="EMBL" id="KAK1943773.1"/>
    </source>
</evidence>
<evidence type="ECO:0000313" key="7">
    <source>
        <dbReference type="Proteomes" id="UP001259832"/>
    </source>
</evidence>
<evidence type="ECO:0000256" key="1">
    <source>
        <dbReference type="ARBA" id="ARBA00004613"/>
    </source>
</evidence>